<organism evidence="1 2">
    <name type="scientific">Caballeronia glathei</name>
    <dbReference type="NCBI Taxonomy" id="60547"/>
    <lineage>
        <taxon>Bacteria</taxon>
        <taxon>Pseudomonadati</taxon>
        <taxon>Pseudomonadota</taxon>
        <taxon>Betaproteobacteria</taxon>
        <taxon>Burkholderiales</taxon>
        <taxon>Burkholderiaceae</taxon>
        <taxon>Caballeronia</taxon>
    </lineage>
</organism>
<dbReference type="EMBL" id="JFHC01000009">
    <property type="protein sequence ID" value="KDR43294.1"/>
    <property type="molecule type" value="Genomic_DNA"/>
</dbReference>
<dbReference type="Proteomes" id="UP000027466">
    <property type="component" value="Unassembled WGS sequence"/>
</dbReference>
<sequence>MKTDWDLIREMMNTAIDACEQIEAMGYAERHRGIAVEVGGQAVSVQDFIVSAWTFPENIRYRIIRERHDSHADLPYVPEASRIMNAMARACGELIGGAHARPADAAIREMLQWYRAHAVPHLRQAIASDAAEPAP</sequence>
<comment type="caution">
    <text evidence="1">The sequence shown here is derived from an EMBL/GenBank/DDBJ whole genome shotgun (WGS) entry which is preliminary data.</text>
</comment>
<dbReference type="RefSeq" id="WP_035929486.1">
    <property type="nucleotide sequence ID" value="NZ_CADFFX010000019.1"/>
</dbReference>
<dbReference type="AlphaFoldDB" id="A0A069PTX0"/>
<evidence type="ECO:0000313" key="1">
    <source>
        <dbReference type="EMBL" id="KDR43294.1"/>
    </source>
</evidence>
<name>A0A069PTX0_9BURK</name>
<gene>
    <name evidence="1" type="ORF">BG61_40760</name>
</gene>
<proteinExistence type="predicted"/>
<keyword evidence="2" id="KW-1185">Reference proteome</keyword>
<protein>
    <submittedName>
        <fullName evidence="1">Uncharacterized protein</fullName>
    </submittedName>
</protein>
<accession>A0A069PTX0</accession>
<reference evidence="1 2" key="1">
    <citation type="submission" date="2014-03" db="EMBL/GenBank/DDBJ databases">
        <title>Draft Genome Sequences of Four Burkholderia Strains.</title>
        <authorList>
            <person name="Liu X.Y."/>
            <person name="Li C.X."/>
            <person name="Xu J.H."/>
        </authorList>
    </citation>
    <scope>NUCLEOTIDE SEQUENCE [LARGE SCALE GENOMIC DNA]</scope>
    <source>
        <strain evidence="1 2">DSM 50014</strain>
    </source>
</reference>
<evidence type="ECO:0000313" key="2">
    <source>
        <dbReference type="Proteomes" id="UP000027466"/>
    </source>
</evidence>